<dbReference type="InterPro" id="IPR032176">
    <property type="entry name" value="DUF5009"/>
</dbReference>
<accession>A0A4Q0MGB6</accession>
<feature type="transmembrane region" description="Helical" evidence="1">
    <location>
        <begin position="12"/>
        <end position="34"/>
    </location>
</feature>
<evidence type="ECO:0000256" key="1">
    <source>
        <dbReference type="SAM" id="Phobius"/>
    </source>
</evidence>
<feature type="domain" description="DUF5009" evidence="2">
    <location>
        <begin position="4"/>
        <end position="262"/>
    </location>
</feature>
<organism evidence="3 4">
    <name type="scientific">Arcticibacter tournemirensis</name>
    <dbReference type="NCBI Taxonomy" id="699437"/>
    <lineage>
        <taxon>Bacteria</taxon>
        <taxon>Pseudomonadati</taxon>
        <taxon>Bacteroidota</taxon>
        <taxon>Sphingobacteriia</taxon>
        <taxon>Sphingobacteriales</taxon>
        <taxon>Sphingobacteriaceae</taxon>
        <taxon>Arcticibacter</taxon>
    </lineage>
</organism>
<keyword evidence="1" id="KW-1133">Transmembrane helix</keyword>
<dbReference type="RefSeq" id="WP_128767694.1">
    <property type="nucleotide sequence ID" value="NZ_RXOC01000001.1"/>
</dbReference>
<evidence type="ECO:0000313" key="3">
    <source>
        <dbReference type="EMBL" id="RXF72510.1"/>
    </source>
</evidence>
<feature type="transmembrane region" description="Helical" evidence="1">
    <location>
        <begin position="97"/>
        <end position="114"/>
    </location>
</feature>
<dbReference type="Pfam" id="PF16401">
    <property type="entry name" value="DUF5009"/>
    <property type="match status" value="1"/>
</dbReference>
<evidence type="ECO:0000313" key="4">
    <source>
        <dbReference type="Proteomes" id="UP000290848"/>
    </source>
</evidence>
<feature type="transmembrane region" description="Helical" evidence="1">
    <location>
        <begin position="434"/>
        <end position="455"/>
    </location>
</feature>
<feature type="transmembrane region" description="Helical" evidence="1">
    <location>
        <begin position="245"/>
        <end position="264"/>
    </location>
</feature>
<feature type="transmembrane region" description="Helical" evidence="1">
    <location>
        <begin position="280"/>
        <end position="298"/>
    </location>
</feature>
<protein>
    <submittedName>
        <fullName evidence="3">DUF5009 domain-containing protein</fullName>
    </submittedName>
</protein>
<feature type="transmembrane region" description="Helical" evidence="1">
    <location>
        <begin position="54"/>
        <end position="76"/>
    </location>
</feature>
<gene>
    <name evidence="3" type="ORF">EKH83_01965</name>
</gene>
<feature type="transmembrane region" description="Helical" evidence="1">
    <location>
        <begin position="210"/>
        <end position="233"/>
    </location>
</feature>
<dbReference type="PANTHER" id="PTHR31061:SF24">
    <property type="entry name" value="LD22376P"/>
    <property type="match status" value="1"/>
</dbReference>
<dbReference type="AlphaFoldDB" id="A0A4Q0MGB6"/>
<proteinExistence type="predicted"/>
<dbReference type="EMBL" id="RXOC01000001">
    <property type="protein sequence ID" value="RXF72510.1"/>
    <property type="molecule type" value="Genomic_DNA"/>
</dbReference>
<feature type="transmembrane region" description="Helical" evidence="1">
    <location>
        <begin position="145"/>
        <end position="169"/>
    </location>
</feature>
<keyword evidence="1" id="KW-0472">Membrane</keyword>
<sequence length="464" mass="51961">MKQRSNSLDALRGLAILLMILSGSIAFGGVLPGWMYHAQEPPPDHVFNPALPGITWVDLVFPFFLFSMGAAIPLAIRKRLSADQSAGRIILHSAERYILLIFFALFIVHARAGVMSKTPGLQENLISVGCFILLFMIYGQWKHLLNYYAAMALKTAGVVIGLSFLFMYPFEDGFNVSNNDIIITILANMAFFGSLIWLMTRNSPLLRLGILPFIMAVMLAGGIPGSLNAFIYSWTPAPWMYNFNFLKYLFIIIPATFAGDWLILKEKNDTSIWKEADRRTGVLVTFVILLILICNVACLYKRFLILNFFLTTGFCALLFFGLSRMNDSSGVFKRFAKAGIYLLLLGLFFEAYEGGIKKDISTYSYYFVTSGLAFLLLTAFVILEKSLYLKPVFGFLSANGKNPMVAYTAGMLFLLPVLRMTGAEKLLDYMSNNAAGGFLRGVIFTGIVSLITFFCTRMKLFWRT</sequence>
<feature type="transmembrane region" description="Helical" evidence="1">
    <location>
        <begin position="404"/>
        <end position="422"/>
    </location>
</feature>
<feature type="transmembrane region" description="Helical" evidence="1">
    <location>
        <begin position="120"/>
        <end position="138"/>
    </location>
</feature>
<feature type="transmembrane region" description="Helical" evidence="1">
    <location>
        <begin position="335"/>
        <end position="352"/>
    </location>
</feature>
<reference evidence="3 4" key="1">
    <citation type="submission" date="2018-12" db="EMBL/GenBank/DDBJ databases">
        <title>The Draft Genome Sequence of the Soil Bacterium Pedobacter tournemirensis R1.</title>
        <authorList>
            <person name="He J."/>
        </authorList>
    </citation>
    <scope>NUCLEOTIDE SEQUENCE [LARGE SCALE GENOMIC DNA]</scope>
    <source>
        <strain evidence="3 4">R1</strain>
    </source>
</reference>
<feature type="transmembrane region" description="Helical" evidence="1">
    <location>
        <begin position="181"/>
        <end position="198"/>
    </location>
</feature>
<feature type="transmembrane region" description="Helical" evidence="1">
    <location>
        <begin position="364"/>
        <end position="383"/>
    </location>
</feature>
<feature type="transmembrane region" description="Helical" evidence="1">
    <location>
        <begin position="304"/>
        <end position="323"/>
    </location>
</feature>
<dbReference type="Proteomes" id="UP000290848">
    <property type="component" value="Unassembled WGS sequence"/>
</dbReference>
<evidence type="ECO:0000259" key="2">
    <source>
        <dbReference type="Pfam" id="PF16401"/>
    </source>
</evidence>
<name>A0A4Q0MGB6_9SPHI</name>
<keyword evidence="1" id="KW-0812">Transmembrane</keyword>
<comment type="caution">
    <text evidence="3">The sequence shown here is derived from an EMBL/GenBank/DDBJ whole genome shotgun (WGS) entry which is preliminary data.</text>
</comment>
<dbReference type="PANTHER" id="PTHR31061">
    <property type="entry name" value="LD22376P"/>
    <property type="match status" value="1"/>
</dbReference>